<dbReference type="SUPFAM" id="SSF63411">
    <property type="entry name" value="LuxS/MPP-like metallohydrolase"/>
    <property type="match status" value="1"/>
</dbReference>
<dbReference type="InterPro" id="IPR011765">
    <property type="entry name" value="Pept_M16_N"/>
</dbReference>
<dbReference type="InterPro" id="IPR011249">
    <property type="entry name" value="Metalloenz_LuxS/M16"/>
</dbReference>
<sequence length="258" mass="30317">MRITSAVEILENPKKFPSDRKNYKLIKLENGLKALLIKKQGNCKDIEHNDTISYVALCIDVGSFEDPFEVQGLCHFLEHMVFMGSEKFPKENEFDQYIKSRNGFDNAMTECEFTIFYFKVDTEHLHGALERFANFFISPLMSLESMFREMEAVESEFQNNVNNDVHRVNQLFASMVRDTHPASYFTWGNHKTLKTDIALKDLYFIVHEFRKRFYKSNRMNLCIQTSLGLEAQQRMKNVLRQVKNEEAKNVYDIYPAND</sequence>
<comment type="similarity">
    <text evidence="2">Belongs to the peptidase M16 family.</text>
</comment>
<reference evidence="9 10" key="1">
    <citation type="submission" date="2015-04" db="EMBL/GenBank/DDBJ databases">
        <authorList>
            <person name="Syromyatnikov M.Y."/>
            <person name="Popov V.N."/>
        </authorList>
    </citation>
    <scope>NUCLEOTIDE SEQUENCE [LARGE SCALE GENOMIC DNA]</scope>
</reference>
<evidence type="ECO:0000313" key="10">
    <source>
        <dbReference type="Proteomes" id="UP000183832"/>
    </source>
</evidence>
<dbReference type="STRING" id="568069.A0A1J1IM94"/>
<keyword evidence="5" id="KW-0378">Hydrolase</keyword>
<keyword evidence="4" id="KW-0479">Metal-binding</keyword>
<dbReference type="AlphaFoldDB" id="A0A1J1IM94"/>
<evidence type="ECO:0000256" key="7">
    <source>
        <dbReference type="ARBA" id="ARBA00023049"/>
    </source>
</evidence>
<dbReference type="InterPro" id="IPR050626">
    <property type="entry name" value="Peptidase_M16"/>
</dbReference>
<keyword evidence="6" id="KW-0862">Zinc</keyword>
<dbReference type="Pfam" id="PF00675">
    <property type="entry name" value="Peptidase_M16"/>
    <property type="match status" value="1"/>
</dbReference>
<protein>
    <submittedName>
        <fullName evidence="9">CLUMA_CG014853, isoform A</fullName>
    </submittedName>
</protein>
<keyword evidence="10" id="KW-1185">Reference proteome</keyword>
<dbReference type="Gene3D" id="3.30.830.10">
    <property type="entry name" value="Metalloenzyme, LuxS/M16 peptidase-like"/>
    <property type="match status" value="1"/>
</dbReference>
<evidence type="ECO:0000256" key="3">
    <source>
        <dbReference type="ARBA" id="ARBA00022670"/>
    </source>
</evidence>
<dbReference type="PANTHER" id="PTHR43690:SF18">
    <property type="entry name" value="INSULIN-DEGRADING ENZYME-RELATED"/>
    <property type="match status" value="1"/>
</dbReference>
<dbReference type="Proteomes" id="UP000183832">
    <property type="component" value="Unassembled WGS sequence"/>
</dbReference>
<dbReference type="GO" id="GO:0006508">
    <property type="term" value="P:proteolysis"/>
    <property type="evidence" value="ECO:0007669"/>
    <property type="project" value="UniProtKB-KW"/>
</dbReference>
<evidence type="ECO:0000256" key="4">
    <source>
        <dbReference type="ARBA" id="ARBA00022723"/>
    </source>
</evidence>
<evidence type="ECO:0000313" key="9">
    <source>
        <dbReference type="EMBL" id="CRL01367.1"/>
    </source>
</evidence>
<dbReference type="GO" id="GO:0046872">
    <property type="term" value="F:metal ion binding"/>
    <property type="evidence" value="ECO:0007669"/>
    <property type="project" value="UniProtKB-KW"/>
</dbReference>
<comment type="cofactor">
    <cofactor evidence="1">
        <name>Zn(2+)</name>
        <dbReference type="ChEBI" id="CHEBI:29105"/>
    </cofactor>
</comment>
<feature type="domain" description="Peptidase M16 N-terminal" evidence="8">
    <location>
        <begin position="48"/>
        <end position="172"/>
    </location>
</feature>
<dbReference type="PANTHER" id="PTHR43690">
    <property type="entry name" value="NARDILYSIN"/>
    <property type="match status" value="1"/>
</dbReference>
<evidence type="ECO:0000256" key="1">
    <source>
        <dbReference type="ARBA" id="ARBA00001947"/>
    </source>
</evidence>
<evidence type="ECO:0000256" key="2">
    <source>
        <dbReference type="ARBA" id="ARBA00007261"/>
    </source>
</evidence>
<keyword evidence="3" id="KW-0645">Protease</keyword>
<organism evidence="9 10">
    <name type="scientific">Clunio marinus</name>
    <dbReference type="NCBI Taxonomy" id="568069"/>
    <lineage>
        <taxon>Eukaryota</taxon>
        <taxon>Metazoa</taxon>
        <taxon>Ecdysozoa</taxon>
        <taxon>Arthropoda</taxon>
        <taxon>Hexapoda</taxon>
        <taxon>Insecta</taxon>
        <taxon>Pterygota</taxon>
        <taxon>Neoptera</taxon>
        <taxon>Endopterygota</taxon>
        <taxon>Diptera</taxon>
        <taxon>Nematocera</taxon>
        <taxon>Chironomoidea</taxon>
        <taxon>Chironomidae</taxon>
        <taxon>Clunio</taxon>
    </lineage>
</organism>
<gene>
    <name evidence="9" type="primary">similar to Nardilysin</name>
    <name evidence="9" type="ORF">CLUMA_CG014853</name>
</gene>
<keyword evidence="7" id="KW-0482">Metalloprotease</keyword>
<dbReference type="GO" id="GO:0004222">
    <property type="term" value="F:metalloendopeptidase activity"/>
    <property type="evidence" value="ECO:0007669"/>
    <property type="project" value="UniProtKB-ARBA"/>
</dbReference>
<dbReference type="FunFam" id="3.30.830.10:FF:000012">
    <property type="entry name" value="Protease 3"/>
    <property type="match status" value="1"/>
</dbReference>
<dbReference type="EMBL" id="CVRI01000055">
    <property type="protein sequence ID" value="CRL01367.1"/>
    <property type="molecule type" value="Genomic_DNA"/>
</dbReference>
<name>A0A1J1IM94_9DIPT</name>
<evidence type="ECO:0000259" key="8">
    <source>
        <dbReference type="Pfam" id="PF00675"/>
    </source>
</evidence>
<dbReference type="OrthoDB" id="952271at2759"/>
<evidence type="ECO:0000256" key="5">
    <source>
        <dbReference type="ARBA" id="ARBA00022801"/>
    </source>
</evidence>
<evidence type="ECO:0000256" key="6">
    <source>
        <dbReference type="ARBA" id="ARBA00022833"/>
    </source>
</evidence>
<proteinExistence type="inferred from homology"/>
<accession>A0A1J1IM94</accession>